<protein>
    <submittedName>
        <fullName evidence="1">Uncharacterized protein</fullName>
    </submittedName>
</protein>
<gene>
    <name evidence="1" type="ORF">NDU88_010316</name>
</gene>
<organism evidence="1 2">
    <name type="scientific">Pleurodeles waltl</name>
    <name type="common">Iberian ribbed newt</name>
    <dbReference type="NCBI Taxonomy" id="8319"/>
    <lineage>
        <taxon>Eukaryota</taxon>
        <taxon>Metazoa</taxon>
        <taxon>Chordata</taxon>
        <taxon>Craniata</taxon>
        <taxon>Vertebrata</taxon>
        <taxon>Euteleostomi</taxon>
        <taxon>Amphibia</taxon>
        <taxon>Batrachia</taxon>
        <taxon>Caudata</taxon>
        <taxon>Salamandroidea</taxon>
        <taxon>Salamandridae</taxon>
        <taxon>Pleurodelinae</taxon>
        <taxon>Pleurodeles</taxon>
    </lineage>
</organism>
<comment type="caution">
    <text evidence="1">The sequence shown here is derived from an EMBL/GenBank/DDBJ whole genome shotgun (WGS) entry which is preliminary data.</text>
</comment>
<dbReference type="AlphaFoldDB" id="A0AAV7QU21"/>
<evidence type="ECO:0000313" key="1">
    <source>
        <dbReference type="EMBL" id="KAJ1144014.1"/>
    </source>
</evidence>
<proteinExistence type="predicted"/>
<sequence>MEEEAIVKSEILASIVSRRRPTAAISCRMRSVASNGGEVAGDDAEPEEVPCVAMILGCATATENSKLQGCLPEDFPPGIAPEYQASKNKVLSKDVRTALC</sequence>
<dbReference type="EMBL" id="JANPWB010000010">
    <property type="protein sequence ID" value="KAJ1144014.1"/>
    <property type="molecule type" value="Genomic_DNA"/>
</dbReference>
<name>A0AAV7QU21_PLEWA</name>
<evidence type="ECO:0000313" key="2">
    <source>
        <dbReference type="Proteomes" id="UP001066276"/>
    </source>
</evidence>
<dbReference type="Proteomes" id="UP001066276">
    <property type="component" value="Chromosome 6"/>
</dbReference>
<keyword evidence="2" id="KW-1185">Reference proteome</keyword>
<accession>A0AAV7QU21</accession>
<reference evidence="1" key="1">
    <citation type="journal article" date="2022" name="bioRxiv">
        <title>Sequencing and chromosome-scale assembly of the giantPleurodeles waltlgenome.</title>
        <authorList>
            <person name="Brown T."/>
            <person name="Elewa A."/>
            <person name="Iarovenko S."/>
            <person name="Subramanian E."/>
            <person name="Araus A.J."/>
            <person name="Petzold A."/>
            <person name="Susuki M."/>
            <person name="Suzuki K.-i.T."/>
            <person name="Hayashi T."/>
            <person name="Toyoda A."/>
            <person name="Oliveira C."/>
            <person name="Osipova E."/>
            <person name="Leigh N.D."/>
            <person name="Simon A."/>
            <person name="Yun M.H."/>
        </authorList>
    </citation>
    <scope>NUCLEOTIDE SEQUENCE</scope>
    <source>
        <strain evidence="1">20211129_DDA</strain>
        <tissue evidence="1">Liver</tissue>
    </source>
</reference>